<organism evidence="1 2">
    <name type="scientific">Cellulomonas fimi (strain ATCC 484 / DSM 20113 / JCM 1341 / CCUG 24087 / LMG 16345 / NBRC 15513 / NCIMB 8980 / NCTC 7547 / NRS-133)</name>
    <dbReference type="NCBI Taxonomy" id="590998"/>
    <lineage>
        <taxon>Bacteria</taxon>
        <taxon>Bacillati</taxon>
        <taxon>Actinomycetota</taxon>
        <taxon>Actinomycetes</taxon>
        <taxon>Micrococcales</taxon>
        <taxon>Cellulomonadaceae</taxon>
        <taxon>Cellulomonas</taxon>
    </lineage>
</organism>
<accession>F4H278</accession>
<name>F4H278_CELFA</name>
<dbReference type="EMBL" id="CP002666">
    <property type="protein sequence ID" value="AEE46375.1"/>
    <property type="molecule type" value="Genomic_DNA"/>
</dbReference>
<evidence type="ECO:0000313" key="1">
    <source>
        <dbReference type="EMBL" id="AEE46375.1"/>
    </source>
</evidence>
<gene>
    <name evidence="1" type="ordered locus">Celf_2247</name>
</gene>
<proteinExistence type="predicted"/>
<dbReference type="STRING" id="590998.Celf_2247"/>
<protein>
    <submittedName>
        <fullName evidence="1">Uncharacterized protein</fullName>
    </submittedName>
</protein>
<dbReference type="Proteomes" id="UP000008460">
    <property type="component" value="Chromosome"/>
</dbReference>
<dbReference type="AlphaFoldDB" id="F4H278"/>
<dbReference type="HOGENOM" id="CLU_846388_0_0_11"/>
<reference evidence="1 2" key="1">
    <citation type="submission" date="2011-04" db="EMBL/GenBank/DDBJ databases">
        <title>Complete sequence of Cellulomonas fimi ATCC 484.</title>
        <authorList>
            <consortium name="US DOE Joint Genome Institute"/>
            <person name="Lucas S."/>
            <person name="Han J."/>
            <person name="Lapidus A."/>
            <person name="Cheng J.-F."/>
            <person name="Goodwin L."/>
            <person name="Pitluck S."/>
            <person name="Peters L."/>
            <person name="Chertkov O."/>
            <person name="Detter J.C."/>
            <person name="Han C."/>
            <person name="Tapia R."/>
            <person name="Land M."/>
            <person name="Hauser L."/>
            <person name="Kyrpides N."/>
            <person name="Ivanova N."/>
            <person name="Ovchinnikova G."/>
            <person name="Pagani I."/>
            <person name="Mead D."/>
            <person name="Brumm P."/>
            <person name="Woyke T."/>
        </authorList>
    </citation>
    <scope>NUCLEOTIDE SEQUENCE [LARGE SCALE GENOMIC DNA]</scope>
    <source>
        <strain evidence="2">ATCC 484 / DSM 20113 / JCM 1341 / NBRC 15513 / NCIMB 8980 / NCTC 7547</strain>
    </source>
</reference>
<evidence type="ECO:0000313" key="2">
    <source>
        <dbReference type="Proteomes" id="UP000008460"/>
    </source>
</evidence>
<dbReference type="KEGG" id="cfi:Celf_2247"/>
<keyword evidence="2" id="KW-1185">Reference proteome</keyword>
<dbReference type="RefSeq" id="WP_013771401.1">
    <property type="nucleotide sequence ID" value="NC_015514.1"/>
</dbReference>
<sequence>MLVVAALLAAGCSGRAGPDEAAGGPLAPYRELAYGTAGEQEDRSQAQQRRYEEHIAACMKDAGFEYVPAVTPAAGPVLADDVPAPGSRAFREQFGYGVTTDPWQAQVATADAADANAAYRATLTPGAQEAFDAELYGTGEKDAAGVVAQVGGCTNAAWDAVYGVLLAHPDWQELLAEMDALYDRVDDASAVQEATSEWSRCMAERGHAGLTDPQAAEASVRAVLDAAQTTGTDGLVQVDADQVAAVRRAETVLAVADLDCQEEVDLAARRAAALRDLEEEFVRQHGDELEAWALAERSRADTGD</sequence>